<reference evidence="1" key="1">
    <citation type="submission" date="2022-10" db="EMBL/GenBank/DDBJ databases">
        <title>Complete genome sequence of Agrobacterium salinitolerans CFBP5507.</title>
        <authorList>
            <person name="Tchabashvili S."/>
            <person name="Yen H.-C."/>
            <person name="Haryono M."/>
            <person name="Lin Y.-C."/>
            <person name="Lai E.-M."/>
            <person name="Kuo C.-H."/>
        </authorList>
    </citation>
    <scope>NUCLEOTIDE SEQUENCE</scope>
    <source>
        <strain evidence="1">CFBP5507</strain>
    </source>
</reference>
<evidence type="ECO:0000313" key="1">
    <source>
        <dbReference type="EMBL" id="UYZ08814.1"/>
    </source>
</evidence>
<dbReference type="Proteomes" id="UP000298735">
    <property type="component" value="Chromosome Circular"/>
</dbReference>
<protein>
    <submittedName>
        <fullName evidence="1">Uncharacterized protein</fullName>
    </submittedName>
</protein>
<gene>
    <name evidence="1" type="ORF">CFBP5507_07395</name>
</gene>
<accession>A0A9X9KDL5</accession>
<dbReference type="EMBL" id="CP109968">
    <property type="protein sequence ID" value="UYZ08814.1"/>
    <property type="molecule type" value="Genomic_DNA"/>
</dbReference>
<proteinExistence type="predicted"/>
<evidence type="ECO:0000313" key="2">
    <source>
        <dbReference type="Proteomes" id="UP000298735"/>
    </source>
</evidence>
<organism evidence="1 2">
    <name type="scientific">Agrobacterium salinitolerans</name>
    <dbReference type="NCBI Taxonomy" id="1183413"/>
    <lineage>
        <taxon>Bacteria</taxon>
        <taxon>Pseudomonadati</taxon>
        <taxon>Pseudomonadota</taxon>
        <taxon>Alphaproteobacteria</taxon>
        <taxon>Hyphomicrobiales</taxon>
        <taxon>Rhizobiaceae</taxon>
        <taxon>Rhizobium/Agrobacterium group</taxon>
        <taxon>Agrobacterium</taxon>
    </lineage>
</organism>
<dbReference type="AlphaFoldDB" id="A0A9X9KDL5"/>
<sequence length="60" mass="7009">MAARGRFTALKEVVDFPFRDGCFRLGQAGKKRQKNFKKTAFFPEKSFAERFSSQFARRLT</sequence>
<dbReference type="KEGG" id="asal:CFBP5507_07395"/>
<name>A0A9X9KDL5_9HYPH</name>
<dbReference type="RefSeq" id="WP_170985419.1">
    <property type="nucleotide sequence ID" value="NZ_CP109968.1"/>
</dbReference>